<reference evidence="8" key="1">
    <citation type="submission" date="2012-10" db="EMBL/GenBank/DDBJ databases">
        <authorList>
            <person name="Lefevre C."/>
        </authorList>
    </citation>
    <scope>NUCLEOTIDE SEQUENCE</scope>
    <source>
        <strain evidence="8">BW-1</strain>
    </source>
</reference>
<dbReference type="Proteomes" id="UP000191931">
    <property type="component" value="Unassembled WGS sequence"/>
</dbReference>
<keyword evidence="3 6" id="KW-0812">Transmembrane</keyword>
<keyword evidence="10" id="KW-1185">Reference proteome</keyword>
<dbReference type="InterPro" id="IPR034294">
    <property type="entry name" value="Aquaporin_transptr"/>
</dbReference>
<dbReference type="EMBL" id="FWEV01000325">
    <property type="protein sequence ID" value="SLM32797.1"/>
    <property type="molecule type" value="Genomic_DNA"/>
</dbReference>
<evidence type="ECO:0000256" key="2">
    <source>
        <dbReference type="ARBA" id="ARBA00022448"/>
    </source>
</evidence>
<dbReference type="OrthoDB" id="9807293at2"/>
<dbReference type="InterPro" id="IPR000425">
    <property type="entry name" value="MIP"/>
</dbReference>
<evidence type="ECO:0000256" key="6">
    <source>
        <dbReference type="RuleBase" id="RU000477"/>
    </source>
</evidence>
<evidence type="ECO:0000313" key="10">
    <source>
        <dbReference type="Proteomes" id="UP000191931"/>
    </source>
</evidence>
<proteinExistence type="inferred from homology"/>
<keyword evidence="5 7" id="KW-0472">Membrane</keyword>
<gene>
    <name evidence="8" type="ORF">DEMABW1_80140</name>
    <name evidence="9" type="ORF">MTBBW1_80140</name>
</gene>
<feature type="transmembrane region" description="Helical" evidence="7">
    <location>
        <begin position="64"/>
        <end position="87"/>
    </location>
</feature>
<dbReference type="PRINTS" id="PR00783">
    <property type="entry name" value="MINTRINSICP"/>
</dbReference>
<feature type="transmembrane region" description="Helical" evidence="7">
    <location>
        <begin position="257"/>
        <end position="275"/>
    </location>
</feature>
<dbReference type="GO" id="GO:0015267">
    <property type="term" value="F:channel activity"/>
    <property type="evidence" value="ECO:0007669"/>
    <property type="project" value="InterPro"/>
</dbReference>
<dbReference type="Pfam" id="PF00230">
    <property type="entry name" value="MIP"/>
    <property type="match status" value="1"/>
</dbReference>
<evidence type="ECO:0000313" key="8">
    <source>
        <dbReference type="EMBL" id="CCO06746.1"/>
    </source>
</evidence>
<accession>L0R700</accession>
<evidence type="ECO:0000256" key="7">
    <source>
        <dbReference type="SAM" id="Phobius"/>
    </source>
</evidence>
<dbReference type="GO" id="GO:0016020">
    <property type="term" value="C:membrane"/>
    <property type="evidence" value="ECO:0007669"/>
    <property type="project" value="UniProtKB-SubCell"/>
</dbReference>
<reference evidence="8" key="2">
    <citation type="submission" date="2012-12" db="EMBL/GenBank/DDBJ databases">
        <title>Region harboring genes involved in magnetosome formation of Candidatus Desulfamplus magnetosmortis.</title>
        <authorList>
            <person name="Lefevre C.T."/>
            <person name="Bazylinski D.A."/>
        </authorList>
    </citation>
    <scope>NUCLEOTIDE SEQUENCE</scope>
    <source>
        <strain evidence="8">BW-1</strain>
    </source>
</reference>
<evidence type="ECO:0000256" key="4">
    <source>
        <dbReference type="ARBA" id="ARBA00022989"/>
    </source>
</evidence>
<dbReference type="SUPFAM" id="SSF81338">
    <property type="entry name" value="Aquaporin-like"/>
    <property type="match status" value="1"/>
</dbReference>
<protein>
    <submittedName>
        <fullName evidence="8">Putative transporter, Major Intrinsic Protein (MIP) family</fullName>
    </submittedName>
</protein>
<dbReference type="AlphaFoldDB" id="L0R700"/>
<dbReference type="PANTHER" id="PTHR45724:SF13">
    <property type="entry name" value="AQUAPORIN NIP1-1-RELATED"/>
    <property type="match status" value="1"/>
</dbReference>
<evidence type="ECO:0000256" key="3">
    <source>
        <dbReference type="ARBA" id="ARBA00022692"/>
    </source>
</evidence>
<comment type="subcellular location">
    <subcellularLocation>
        <location evidence="1">Membrane</location>
        <topology evidence="1">Multi-pass membrane protein</topology>
    </subcellularLocation>
</comment>
<keyword evidence="4 7" id="KW-1133">Transmembrane helix</keyword>
<reference evidence="9 10" key="3">
    <citation type="submission" date="2017-03" db="EMBL/GenBank/DDBJ databases">
        <authorList>
            <person name="Afonso C.L."/>
            <person name="Miller P.J."/>
            <person name="Scott M.A."/>
            <person name="Spackman E."/>
            <person name="Goraichik I."/>
            <person name="Dimitrov K.M."/>
            <person name="Suarez D.L."/>
            <person name="Swayne D.E."/>
        </authorList>
    </citation>
    <scope>NUCLEOTIDE SEQUENCE [LARGE SCALE GENOMIC DNA]</scope>
    <source>
        <strain evidence="9">PRJEB14757</strain>
    </source>
</reference>
<dbReference type="EMBL" id="HF547348">
    <property type="protein sequence ID" value="CCO06746.1"/>
    <property type="molecule type" value="Genomic_DNA"/>
</dbReference>
<evidence type="ECO:0000256" key="1">
    <source>
        <dbReference type="ARBA" id="ARBA00004141"/>
    </source>
</evidence>
<feature type="transmembrane region" description="Helical" evidence="7">
    <location>
        <begin position="215"/>
        <end position="237"/>
    </location>
</feature>
<evidence type="ECO:0000256" key="5">
    <source>
        <dbReference type="ARBA" id="ARBA00023136"/>
    </source>
</evidence>
<dbReference type="InterPro" id="IPR023271">
    <property type="entry name" value="Aquaporin-like"/>
</dbReference>
<comment type="similarity">
    <text evidence="6">Belongs to the MIP/aquaporin (TC 1.A.8) family.</text>
</comment>
<dbReference type="STRING" id="1246637.MTBBW1_80140"/>
<evidence type="ECO:0000313" key="9">
    <source>
        <dbReference type="EMBL" id="SLM32797.1"/>
    </source>
</evidence>
<keyword evidence="2 6" id="KW-0813">Transport</keyword>
<feature type="transmembrane region" description="Helical" evidence="7">
    <location>
        <begin position="187"/>
        <end position="208"/>
    </location>
</feature>
<name>L0R700_9BACT</name>
<dbReference type="PANTHER" id="PTHR45724">
    <property type="entry name" value="AQUAPORIN NIP2-1"/>
    <property type="match status" value="1"/>
</dbReference>
<organism evidence="8">
    <name type="scientific">Desulfamplus magnetovallimortis</name>
    <dbReference type="NCBI Taxonomy" id="1246637"/>
    <lineage>
        <taxon>Bacteria</taxon>
        <taxon>Pseudomonadati</taxon>
        <taxon>Thermodesulfobacteriota</taxon>
        <taxon>Desulfobacteria</taxon>
        <taxon>Desulfobacterales</taxon>
        <taxon>Desulfobacteraceae</taxon>
        <taxon>Desulfamplus</taxon>
    </lineage>
</organism>
<feature type="transmembrane region" description="Helical" evidence="7">
    <location>
        <begin position="99"/>
        <end position="118"/>
    </location>
</feature>
<sequence length="340" mass="37894">MFWQGYKNSHFQASSISQFTLSRTECPFFGDTVPESVKYFLYDMKDAHFYGKKLKNKGDQELNWIEYACEFIGTAIHVSFGLAGIFLVSQMNIGDITKFFIIGCFFATGLLVVIYSPIGKRSGGHLNPAVTTAFWLNGLMTGLDTLWYIIAQFAGAVFGAWVAFIIFPWQTFYTTLTLPAMEYPLLISLFIEFTIIFVLIMTIFSFVSSDRSGRFTGIAAACYVVLITVLFATISGASMNLARTFGTAAILMRFDYLLLYFTASVLGAFAAYYLFSKATKGAKPVCSKLCHKTEGPCLFKCTCEYSHITKIQSTMPNMNNSGLKSCNDPLLTGEESLPWN</sequence>
<dbReference type="Gene3D" id="1.20.1080.10">
    <property type="entry name" value="Glycerol uptake facilitator protein"/>
    <property type="match status" value="1"/>
</dbReference>